<dbReference type="AlphaFoldDB" id="A0A378JJR8"/>
<dbReference type="PANTHER" id="PTHR24045:SF0">
    <property type="entry name" value="N-ACETYLGLUCOSAMINE-1-PHOSPHOTRANSFERASE SUBUNITS ALPHA_BETA"/>
    <property type="match status" value="1"/>
</dbReference>
<gene>
    <name evidence="6" type="primary">sacB</name>
    <name evidence="6" type="ORF">NCTC13316_00646</name>
</gene>
<sequence>MQIIEPIDAVITWVDGNDEAHQKKLAAALTIVGRYRPEGAASTRFNECGELNYCLQSLFRFAPWIRNIFIITDAQTPPIIKTLEKDWLAKIKLIDHREIFAGFEKHLPTFNSVAIETVLWRIKGLADRFIYLNDDCSIIRPVKPEDFFRGNKVVLRGEWKTQTSKKWRNYFYRLQTKLLNKTPKLLTCSEHRTLQENSAKLAGFNKHFFHLPHAPFPLKRETFATFFENHPALLIDNISYSFRDPKQYWPISLVHHLELQNNSAILDNSLKAVAVNGACYSLQKIQSKLKRAELKRNIVFICMQSIDLAPSHSQQWMLNWLDRKIIKST</sequence>
<evidence type="ECO:0000313" key="7">
    <source>
        <dbReference type="Proteomes" id="UP000254794"/>
    </source>
</evidence>
<evidence type="ECO:0000256" key="1">
    <source>
        <dbReference type="ARBA" id="ARBA00007583"/>
    </source>
</evidence>
<dbReference type="GO" id="GO:0016772">
    <property type="term" value="F:transferase activity, transferring phosphorus-containing groups"/>
    <property type="evidence" value="ECO:0007669"/>
    <property type="project" value="InterPro"/>
</dbReference>
<dbReference type="RefSeq" id="WP_115332479.1">
    <property type="nucleotide sequence ID" value="NZ_CAAAHP010000004.1"/>
</dbReference>
<proteinExistence type="inferred from homology"/>
<dbReference type="Proteomes" id="UP000254794">
    <property type="component" value="Unassembled WGS sequence"/>
</dbReference>
<dbReference type="InterPro" id="IPR047141">
    <property type="entry name" value="Stealth"/>
</dbReference>
<accession>A0A378JJR8</accession>
<protein>
    <submittedName>
        <fullName evidence="6">Capsular polysaccharide phosphotransferase SacB</fullName>
        <ecNumber evidence="6">2.7.-.-</ecNumber>
    </submittedName>
</protein>
<keyword evidence="7" id="KW-1185">Reference proteome</keyword>
<comment type="similarity">
    <text evidence="1">Belongs to the stealth family.</text>
</comment>
<evidence type="ECO:0000256" key="3">
    <source>
        <dbReference type="ARBA" id="ARBA00023169"/>
    </source>
</evidence>
<evidence type="ECO:0000256" key="2">
    <source>
        <dbReference type="ARBA" id="ARBA00022679"/>
    </source>
</evidence>
<dbReference type="Pfam" id="PF11380">
    <property type="entry name" value="Stealth_CR2"/>
    <property type="match status" value="1"/>
</dbReference>
<feature type="domain" description="Stealth protein CR1 conserved region 1" evidence="5">
    <location>
        <begin position="5"/>
        <end position="30"/>
    </location>
</feature>
<dbReference type="GO" id="GO:0000271">
    <property type="term" value="P:polysaccharide biosynthetic process"/>
    <property type="evidence" value="ECO:0007669"/>
    <property type="project" value="UniProtKB-KW"/>
</dbReference>
<dbReference type="InterPro" id="IPR021520">
    <property type="entry name" value="Stealth_CR2"/>
</dbReference>
<dbReference type="Pfam" id="PF17101">
    <property type="entry name" value="Stealth_CR1"/>
    <property type="match status" value="1"/>
</dbReference>
<evidence type="ECO:0000259" key="5">
    <source>
        <dbReference type="Pfam" id="PF17101"/>
    </source>
</evidence>
<keyword evidence="2 6" id="KW-0808">Transferase</keyword>
<reference evidence="6 7" key="1">
    <citation type="submission" date="2018-06" db="EMBL/GenBank/DDBJ databases">
        <authorList>
            <consortium name="Pathogen Informatics"/>
            <person name="Doyle S."/>
        </authorList>
    </citation>
    <scope>NUCLEOTIDE SEQUENCE [LARGE SCALE GENOMIC DNA]</scope>
    <source>
        <strain evidence="6 7">NCTC13316</strain>
    </source>
</reference>
<dbReference type="EMBL" id="UGOD01000001">
    <property type="protein sequence ID" value="STX50563.1"/>
    <property type="molecule type" value="Genomic_DNA"/>
</dbReference>
<dbReference type="PANTHER" id="PTHR24045">
    <property type="match status" value="1"/>
</dbReference>
<organism evidence="6 7">
    <name type="scientific">Legionella busanensis</name>
    <dbReference type="NCBI Taxonomy" id="190655"/>
    <lineage>
        <taxon>Bacteria</taxon>
        <taxon>Pseudomonadati</taxon>
        <taxon>Pseudomonadota</taxon>
        <taxon>Gammaproteobacteria</taxon>
        <taxon>Legionellales</taxon>
        <taxon>Legionellaceae</taxon>
        <taxon>Legionella</taxon>
    </lineage>
</organism>
<dbReference type="OrthoDB" id="9776077at2"/>
<keyword evidence="3" id="KW-0270">Exopolysaccharide synthesis</keyword>
<feature type="domain" description="Stealth protein CR2 conserved region 2" evidence="4">
    <location>
        <begin position="44"/>
        <end position="152"/>
    </location>
</feature>
<evidence type="ECO:0000313" key="6">
    <source>
        <dbReference type="EMBL" id="STX50563.1"/>
    </source>
</evidence>
<evidence type="ECO:0000259" key="4">
    <source>
        <dbReference type="Pfam" id="PF11380"/>
    </source>
</evidence>
<name>A0A378JJR8_9GAMM</name>
<dbReference type="InterPro" id="IPR031358">
    <property type="entry name" value="Stealth_CR1"/>
</dbReference>
<dbReference type="EC" id="2.7.-.-" evidence="6"/>